<gene>
    <name evidence="2" type="ORF">WAB15_20055</name>
</gene>
<sequence>MLGTARDNCTTENADFNDVESDISYKVIRVQSRPMTEEEKVSRCGNASPS</sequence>
<organism evidence="2 3">
    <name type="scientific">Streptomyces sirii</name>
    <dbReference type="NCBI Taxonomy" id="3127701"/>
    <lineage>
        <taxon>Bacteria</taxon>
        <taxon>Bacillati</taxon>
        <taxon>Actinomycetota</taxon>
        <taxon>Actinomycetes</taxon>
        <taxon>Kitasatosporales</taxon>
        <taxon>Streptomycetaceae</taxon>
        <taxon>Streptomyces</taxon>
    </lineage>
</organism>
<keyword evidence="3" id="KW-1185">Reference proteome</keyword>
<evidence type="ECO:0000313" key="2">
    <source>
        <dbReference type="EMBL" id="WXK78108.1"/>
    </source>
</evidence>
<dbReference type="RefSeq" id="WP_407287073.1">
    <property type="nucleotide sequence ID" value="NZ_CP147982.1"/>
</dbReference>
<protein>
    <submittedName>
        <fullName evidence="2">Uncharacterized protein</fullName>
    </submittedName>
</protein>
<evidence type="ECO:0000313" key="3">
    <source>
        <dbReference type="Proteomes" id="UP001626628"/>
    </source>
</evidence>
<dbReference type="Proteomes" id="UP001626628">
    <property type="component" value="Chromosome"/>
</dbReference>
<evidence type="ECO:0000256" key="1">
    <source>
        <dbReference type="SAM" id="MobiDB-lite"/>
    </source>
</evidence>
<dbReference type="EMBL" id="CP147982">
    <property type="protein sequence ID" value="WXK78108.1"/>
    <property type="molecule type" value="Genomic_DNA"/>
</dbReference>
<feature type="region of interest" description="Disordered" evidence="1">
    <location>
        <begin position="30"/>
        <end position="50"/>
    </location>
</feature>
<reference evidence="2 3" key="1">
    <citation type="submission" date="2024-03" db="EMBL/GenBank/DDBJ databases">
        <title>The complete genome of Streptomyces sirii sp.nov.</title>
        <authorList>
            <person name="Zakalyukina Y.V."/>
            <person name="Belik A.R."/>
            <person name="Biryukov M.V."/>
            <person name="Baturina O.A."/>
            <person name="Kabilov M.R."/>
        </authorList>
    </citation>
    <scope>NUCLEOTIDE SEQUENCE [LARGE SCALE GENOMIC DNA]</scope>
    <source>
        <strain evidence="2 3">BP-8</strain>
    </source>
</reference>
<name>A0ABZ2QSG7_9ACTN</name>
<accession>A0ABZ2QSG7</accession>
<proteinExistence type="predicted"/>